<dbReference type="KEGG" id="mbrn:26242386"/>
<organism evidence="1 2">
    <name type="scientific">Metarhizium brunneum</name>
    <dbReference type="NCBI Taxonomy" id="500148"/>
    <lineage>
        <taxon>Eukaryota</taxon>
        <taxon>Fungi</taxon>
        <taxon>Dikarya</taxon>
        <taxon>Ascomycota</taxon>
        <taxon>Pezizomycotina</taxon>
        <taxon>Sordariomycetes</taxon>
        <taxon>Hypocreomycetidae</taxon>
        <taxon>Hypocreales</taxon>
        <taxon>Clavicipitaceae</taxon>
        <taxon>Metarhizium</taxon>
    </lineage>
</organism>
<dbReference type="GeneID" id="26242386"/>
<accession>A0A7D5UWC9</accession>
<name>A0A7D5UWC9_9HYPO</name>
<dbReference type="EMBL" id="CP058933">
    <property type="protein sequence ID" value="QLI68013.1"/>
    <property type="molecule type" value="Genomic_DNA"/>
</dbReference>
<reference evidence="1 2" key="1">
    <citation type="submission" date="2020-07" db="EMBL/GenBank/DDBJ databases">
        <title>Telomere length de novo assembly of all 7 chromosomes of the fungus, Metarhizium brunneum, using a novel assembly pipeline.</title>
        <authorList>
            <person name="Saud z."/>
            <person name="Kortsinoglou A."/>
            <person name="Kouvelis V.N."/>
            <person name="Butt T.M."/>
        </authorList>
    </citation>
    <scope>NUCLEOTIDE SEQUENCE [LARGE SCALE GENOMIC DNA]</scope>
    <source>
        <strain evidence="1 2">4556</strain>
    </source>
</reference>
<proteinExistence type="predicted"/>
<dbReference type="OrthoDB" id="4940742at2759"/>
<dbReference type="AlphaFoldDB" id="A0A7D5UWC9"/>
<evidence type="ECO:0000313" key="1">
    <source>
        <dbReference type="EMBL" id="QLI68013.1"/>
    </source>
</evidence>
<sequence length="111" mass="12721">MSSGEGEMGDVHLGLEYREKVVALWDRKGWDFDAVVRLTMGFSKVKTGHISRHEKVVWFVECASKDECRDAWHHCVLALRRRFVVVPTPWRVCVVATVGNDMASFEDLELV</sequence>
<protein>
    <submittedName>
        <fullName evidence="1">Uncharacterized protein</fullName>
    </submittedName>
</protein>
<evidence type="ECO:0000313" key="2">
    <source>
        <dbReference type="Proteomes" id="UP000510686"/>
    </source>
</evidence>
<dbReference type="Proteomes" id="UP000510686">
    <property type="component" value="Chromosome 2"/>
</dbReference>
<dbReference type="RefSeq" id="XP_014545045.1">
    <property type="nucleotide sequence ID" value="XM_014689559.1"/>
</dbReference>
<gene>
    <name evidence="1" type="ORF">G6M90_00g049360</name>
</gene>
<keyword evidence="2" id="KW-1185">Reference proteome</keyword>